<evidence type="ECO:0000256" key="3">
    <source>
        <dbReference type="ARBA" id="ARBA00022833"/>
    </source>
</evidence>
<dbReference type="InterPro" id="IPR008984">
    <property type="entry name" value="SMAD_FHA_dom_sf"/>
</dbReference>
<dbReference type="Proteomes" id="UP000694568">
    <property type="component" value="Unplaced"/>
</dbReference>
<dbReference type="GO" id="GO:0070411">
    <property type="term" value="F:I-SMAD binding"/>
    <property type="evidence" value="ECO:0007669"/>
    <property type="project" value="TreeGrafter"/>
</dbReference>
<proteinExistence type="inferred from homology"/>
<dbReference type="SUPFAM" id="SSF56366">
    <property type="entry name" value="SMAD MH1 domain"/>
    <property type="match status" value="1"/>
</dbReference>
<dbReference type="GO" id="GO:0071144">
    <property type="term" value="C:heteromeric SMAD protein complex"/>
    <property type="evidence" value="ECO:0007669"/>
    <property type="project" value="TreeGrafter"/>
</dbReference>
<dbReference type="Gene3D" id="3.90.520.10">
    <property type="entry name" value="SMAD MH1 domain"/>
    <property type="match status" value="1"/>
</dbReference>
<organism evidence="11 12">
    <name type="scientific">Sander lucioperca</name>
    <name type="common">Pike-perch</name>
    <name type="synonym">Perca lucioperca</name>
    <dbReference type="NCBI Taxonomy" id="283035"/>
    <lineage>
        <taxon>Eukaryota</taxon>
        <taxon>Metazoa</taxon>
        <taxon>Chordata</taxon>
        <taxon>Craniata</taxon>
        <taxon>Vertebrata</taxon>
        <taxon>Euteleostomi</taxon>
        <taxon>Actinopterygii</taxon>
        <taxon>Neopterygii</taxon>
        <taxon>Teleostei</taxon>
        <taxon>Neoteleostei</taxon>
        <taxon>Acanthomorphata</taxon>
        <taxon>Eupercaria</taxon>
        <taxon>Perciformes</taxon>
        <taxon>Percoidei</taxon>
        <taxon>Percidae</taxon>
        <taxon>Luciopercinae</taxon>
        <taxon>Sander</taxon>
    </lineage>
</organism>
<dbReference type="GO" id="GO:0006357">
    <property type="term" value="P:regulation of transcription by RNA polymerase II"/>
    <property type="evidence" value="ECO:0007669"/>
    <property type="project" value="TreeGrafter"/>
</dbReference>
<feature type="region of interest" description="Disordered" evidence="8">
    <location>
        <begin position="356"/>
        <end position="385"/>
    </location>
</feature>
<dbReference type="GeneTree" id="ENSGT00940000158146"/>
<dbReference type="Pfam" id="PF03166">
    <property type="entry name" value="MH2"/>
    <property type="match status" value="1"/>
</dbReference>
<reference evidence="11" key="1">
    <citation type="submission" date="2025-08" db="UniProtKB">
        <authorList>
            <consortium name="Ensembl"/>
        </authorList>
    </citation>
    <scope>IDENTIFICATION</scope>
</reference>
<evidence type="ECO:0000256" key="8">
    <source>
        <dbReference type="SAM" id="MobiDB-lite"/>
    </source>
</evidence>
<feature type="compositionally biased region" description="Polar residues" evidence="8">
    <location>
        <begin position="267"/>
        <end position="283"/>
    </location>
</feature>
<keyword evidence="6 7" id="KW-0539">Nucleus</keyword>
<dbReference type="PANTHER" id="PTHR13703">
    <property type="entry name" value="SMAD"/>
    <property type="match status" value="1"/>
</dbReference>
<dbReference type="GO" id="GO:0005737">
    <property type="term" value="C:cytoplasm"/>
    <property type="evidence" value="ECO:0007669"/>
    <property type="project" value="UniProtKB-SubCell"/>
</dbReference>
<dbReference type="Ensembl" id="ENSSLUT00000044574.1">
    <property type="protein sequence ID" value="ENSSLUP00000043199.1"/>
    <property type="gene ID" value="ENSSLUG00000019173.1"/>
</dbReference>
<dbReference type="InterPro" id="IPR003619">
    <property type="entry name" value="MAD_homology1_Dwarfin-type"/>
</dbReference>
<dbReference type="GO" id="GO:0060395">
    <property type="term" value="P:SMAD protein signal transduction"/>
    <property type="evidence" value="ECO:0007669"/>
    <property type="project" value="TreeGrafter"/>
</dbReference>
<feature type="compositionally biased region" description="Low complexity" evidence="8">
    <location>
        <begin position="292"/>
        <end position="304"/>
    </location>
</feature>
<feature type="domain" description="MH1" evidence="9">
    <location>
        <begin position="119"/>
        <end position="250"/>
    </location>
</feature>
<dbReference type="SUPFAM" id="SSF49879">
    <property type="entry name" value="SMAD/FHA domain"/>
    <property type="match status" value="1"/>
</dbReference>
<dbReference type="GO" id="GO:0030154">
    <property type="term" value="P:cell differentiation"/>
    <property type="evidence" value="ECO:0007669"/>
    <property type="project" value="TreeGrafter"/>
</dbReference>
<feature type="region of interest" description="Disordered" evidence="8">
    <location>
        <begin position="1"/>
        <end position="104"/>
    </location>
</feature>
<evidence type="ECO:0000256" key="1">
    <source>
        <dbReference type="ARBA" id="ARBA00005545"/>
    </source>
</evidence>
<feature type="compositionally biased region" description="Basic and acidic residues" evidence="8">
    <location>
        <begin position="18"/>
        <end position="39"/>
    </location>
</feature>
<evidence type="ECO:0000256" key="7">
    <source>
        <dbReference type="RuleBase" id="RU361195"/>
    </source>
</evidence>
<evidence type="ECO:0000313" key="11">
    <source>
        <dbReference type="Ensembl" id="ENSSLUP00000043199.1"/>
    </source>
</evidence>
<evidence type="ECO:0000256" key="2">
    <source>
        <dbReference type="ARBA" id="ARBA00022723"/>
    </source>
</evidence>
<dbReference type="PANTHER" id="PTHR13703:SF28">
    <property type="entry name" value="MOTHERS AGAINST DECAPENTAPLEGIC HOMOLOG 6"/>
    <property type="match status" value="1"/>
</dbReference>
<dbReference type="GO" id="GO:0009653">
    <property type="term" value="P:anatomical structure morphogenesis"/>
    <property type="evidence" value="ECO:0007669"/>
    <property type="project" value="TreeGrafter"/>
</dbReference>
<dbReference type="PROSITE" id="PS51076">
    <property type="entry name" value="MH2"/>
    <property type="match status" value="1"/>
</dbReference>
<dbReference type="GeneID" id="116043561"/>
<comment type="subcellular location">
    <subcellularLocation>
        <location evidence="7">Cytoplasm</location>
    </subcellularLocation>
    <subcellularLocation>
        <location evidence="7">Nucleus</location>
    </subcellularLocation>
</comment>
<evidence type="ECO:0000259" key="9">
    <source>
        <dbReference type="PROSITE" id="PS51075"/>
    </source>
</evidence>
<sequence length="503" mass="55911">MFKSKRSGLVRRLWRSRLVTESDGRDGSRRGDGGRDGPCGRHSGKLHRHEQRSVTYTDPAPGHTAEAGDLTESAEREEEEQPDDDRDAMCVPVHRGSRRGQEGDSRTVTCCLFGEWDLRPRSPYWAPRKDGGGACQCAPRHAGLEEELASTAHAFLKRLKERSLDTLVKAVETKGGIPSECVMVPSTELRLGAHHISPQYLLCKVYRWSDLPLSARLKTLCHCQSFGAVDGAKVCCNPYHYSRLCGPESPPPPYSLSHSDDHKPLDSTLSNTETVPPLSSNPPHITPRDYTDTGTSLGSSTSGGHRSYWCSVAYWEQRTRVGRLYPAYEPSLNIFYDLPQGTGLCLGQLHANAYHSRHDDPGSHGTSGLHGHHSHGSGGNCSSSVQQMRSKIGYGIVLSREPDGVWLYNRSQHPVFVHSPTLDPPRARGLSVKRVMPGFSLKVFDYERSSWMAQHGVKPECQEGPWDPHSVRISFAKGWGPCYSRQFITSCPCWLEVLLNNHR</sequence>
<protein>
    <recommendedName>
        <fullName evidence="7">Mothers against decapentaplegic homolog</fullName>
        <shortName evidence="7">MAD homolog</shortName>
        <shortName evidence="7">Mothers against DPP homolog</shortName>
    </recommendedName>
    <alternativeName>
        <fullName evidence="7">SMAD family member</fullName>
    </alternativeName>
</protein>
<accession>A0A8C9ZR95</accession>
<reference evidence="11" key="2">
    <citation type="submission" date="2025-09" db="UniProtKB">
        <authorList>
            <consortium name="Ensembl"/>
        </authorList>
    </citation>
    <scope>IDENTIFICATION</scope>
</reference>
<dbReference type="KEGG" id="sluc:116043561"/>
<dbReference type="PROSITE" id="PS51075">
    <property type="entry name" value="MH1"/>
    <property type="match status" value="1"/>
</dbReference>
<keyword evidence="5 7" id="KW-0804">Transcription</keyword>
<name>A0A8C9ZR95_SANLU</name>
<keyword evidence="3" id="KW-0862">Zinc</keyword>
<keyword evidence="7" id="KW-0963">Cytoplasm</keyword>
<feature type="region of interest" description="Disordered" evidence="8">
    <location>
        <begin position="252"/>
        <end position="304"/>
    </location>
</feature>
<dbReference type="OrthoDB" id="5946219at2759"/>
<comment type="similarity">
    <text evidence="1 7">Belongs to the dwarfin/SMAD family.</text>
</comment>
<dbReference type="InterPro" id="IPR001132">
    <property type="entry name" value="SMAD_dom_Dwarfin-type"/>
</dbReference>
<gene>
    <name evidence="11" type="primary">LOC116043561</name>
</gene>
<dbReference type="GO" id="GO:0046872">
    <property type="term" value="F:metal ion binding"/>
    <property type="evidence" value="ECO:0007669"/>
    <property type="project" value="UniProtKB-KW"/>
</dbReference>
<feature type="compositionally biased region" description="Acidic residues" evidence="8">
    <location>
        <begin position="75"/>
        <end position="86"/>
    </location>
</feature>
<dbReference type="InterPro" id="IPR036578">
    <property type="entry name" value="SMAD_MH1_sf"/>
</dbReference>
<dbReference type="CDD" id="cd10493">
    <property type="entry name" value="MH1_SMAD_6"/>
    <property type="match status" value="1"/>
</dbReference>
<feature type="compositionally biased region" description="Basic residues" evidence="8">
    <location>
        <begin position="1"/>
        <end position="15"/>
    </location>
</feature>
<keyword evidence="4 7" id="KW-0805">Transcription regulation</keyword>
<dbReference type="Gene3D" id="2.60.200.10">
    <property type="match status" value="1"/>
</dbReference>
<keyword evidence="2" id="KW-0479">Metal-binding</keyword>
<evidence type="ECO:0000256" key="4">
    <source>
        <dbReference type="ARBA" id="ARBA00023015"/>
    </source>
</evidence>
<evidence type="ECO:0000259" key="10">
    <source>
        <dbReference type="PROSITE" id="PS51076"/>
    </source>
</evidence>
<dbReference type="AlphaFoldDB" id="A0A8C9ZR95"/>
<dbReference type="InterPro" id="IPR013790">
    <property type="entry name" value="Dwarfin"/>
</dbReference>
<keyword evidence="12" id="KW-1185">Reference proteome</keyword>
<dbReference type="RefSeq" id="XP_031146195.1">
    <property type="nucleotide sequence ID" value="XM_031290335.1"/>
</dbReference>
<evidence type="ECO:0000256" key="6">
    <source>
        <dbReference type="ARBA" id="ARBA00023242"/>
    </source>
</evidence>
<dbReference type="SMART" id="SM00524">
    <property type="entry name" value="DWB"/>
    <property type="match status" value="1"/>
</dbReference>
<evidence type="ECO:0000256" key="5">
    <source>
        <dbReference type="ARBA" id="ARBA00023163"/>
    </source>
</evidence>
<dbReference type="InterPro" id="IPR013019">
    <property type="entry name" value="MAD_homology_MH1"/>
</dbReference>
<dbReference type="GO" id="GO:0140416">
    <property type="term" value="F:transcription regulator inhibitor activity"/>
    <property type="evidence" value="ECO:0007669"/>
    <property type="project" value="TreeGrafter"/>
</dbReference>
<dbReference type="SMART" id="SM00523">
    <property type="entry name" value="DWA"/>
    <property type="match status" value="1"/>
</dbReference>
<dbReference type="InterPro" id="IPR017855">
    <property type="entry name" value="SMAD-like_dom_sf"/>
</dbReference>
<evidence type="ECO:0000313" key="12">
    <source>
        <dbReference type="Proteomes" id="UP000694568"/>
    </source>
</evidence>
<dbReference type="Pfam" id="PF03165">
    <property type="entry name" value="MH1"/>
    <property type="match status" value="1"/>
</dbReference>
<feature type="domain" description="MH2" evidence="10">
    <location>
        <begin position="309"/>
        <end position="503"/>
    </location>
</feature>